<dbReference type="PANTHER" id="PTHR11506">
    <property type="entry name" value="LYSOSOME-ASSOCIATED MEMBRANE GLYCOPROTEIN"/>
    <property type="match status" value="1"/>
</dbReference>
<sequence length="133" mass="14883">MMFNKTEDNWAVTSMELSYDTSEPLFDGATYGKSYFCPAQEVVTLYVANKPTVTARIKELRLQPFEVENGQFSPAHRCSKVIIDGLEETPFVQDETVPLAVGCTLALITLFILVGFSVHRAYNAAKVDYNSME</sequence>
<dbReference type="GO" id="GO:0005886">
    <property type="term" value="C:plasma membrane"/>
    <property type="evidence" value="ECO:0007669"/>
    <property type="project" value="TreeGrafter"/>
</dbReference>
<gene>
    <name evidence="8" type="primary">AVEN_138062_1</name>
    <name evidence="8" type="ORF">CEXT_130251</name>
</gene>
<dbReference type="EMBL" id="BPLR01014422">
    <property type="protein sequence ID" value="GIY68684.1"/>
    <property type="molecule type" value="Genomic_DNA"/>
</dbReference>
<keyword evidence="6" id="KW-0325">Glycoprotein</keyword>
<proteinExistence type="predicted"/>
<keyword evidence="5 7" id="KW-0472">Membrane</keyword>
<dbReference type="PANTHER" id="PTHR11506:SF35">
    <property type="entry name" value="LYSOSOME-ASSOCIATED MEMBRANE GLYCOPROTEIN 5"/>
    <property type="match status" value="1"/>
</dbReference>
<evidence type="ECO:0000256" key="3">
    <source>
        <dbReference type="ARBA" id="ARBA00022729"/>
    </source>
</evidence>
<evidence type="ECO:0000256" key="1">
    <source>
        <dbReference type="ARBA" id="ARBA00004251"/>
    </source>
</evidence>
<dbReference type="GO" id="GO:0031902">
    <property type="term" value="C:late endosome membrane"/>
    <property type="evidence" value="ECO:0007669"/>
    <property type="project" value="TreeGrafter"/>
</dbReference>
<evidence type="ECO:0000313" key="9">
    <source>
        <dbReference type="Proteomes" id="UP001054945"/>
    </source>
</evidence>
<dbReference type="GO" id="GO:0005765">
    <property type="term" value="C:lysosomal membrane"/>
    <property type="evidence" value="ECO:0007669"/>
    <property type="project" value="TreeGrafter"/>
</dbReference>
<keyword evidence="4 7" id="KW-1133">Transmembrane helix</keyword>
<evidence type="ECO:0008006" key="10">
    <source>
        <dbReference type="Google" id="ProtNLM"/>
    </source>
</evidence>
<evidence type="ECO:0000256" key="5">
    <source>
        <dbReference type="ARBA" id="ARBA00023136"/>
    </source>
</evidence>
<reference evidence="8 9" key="1">
    <citation type="submission" date="2021-06" db="EMBL/GenBank/DDBJ databases">
        <title>Caerostris extrusa draft genome.</title>
        <authorList>
            <person name="Kono N."/>
            <person name="Arakawa K."/>
        </authorList>
    </citation>
    <scope>NUCLEOTIDE SEQUENCE [LARGE SCALE GENOMIC DNA]</scope>
</reference>
<dbReference type="InterPro" id="IPR002000">
    <property type="entry name" value="Lysosome-assoc_membr_glycop"/>
</dbReference>
<protein>
    <recommendedName>
        <fullName evidence="10">Lysosome-associated membrane glycoprotein 5</fullName>
    </recommendedName>
</protein>
<keyword evidence="9" id="KW-1185">Reference proteome</keyword>
<comment type="caution">
    <text evidence="8">The sequence shown here is derived from an EMBL/GenBank/DDBJ whole genome shotgun (WGS) entry which is preliminary data.</text>
</comment>
<evidence type="ECO:0000256" key="2">
    <source>
        <dbReference type="ARBA" id="ARBA00022692"/>
    </source>
</evidence>
<keyword evidence="3" id="KW-0732">Signal</keyword>
<evidence type="ECO:0000256" key="7">
    <source>
        <dbReference type="SAM" id="Phobius"/>
    </source>
</evidence>
<dbReference type="Proteomes" id="UP001054945">
    <property type="component" value="Unassembled WGS sequence"/>
</dbReference>
<evidence type="ECO:0000313" key="8">
    <source>
        <dbReference type="EMBL" id="GIY68684.1"/>
    </source>
</evidence>
<evidence type="ECO:0000256" key="6">
    <source>
        <dbReference type="ARBA" id="ARBA00023180"/>
    </source>
</evidence>
<name>A0AAV4VFM1_CAEEX</name>
<feature type="transmembrane region" description="Helical" evidence="7">
    <location>
        <begin position="97"/>
        <end position="116"/>
    </location>
</feature>
<keyword evidence="2 7" id="KW-0812">Transmembrane</keyword>
<comment type="subcellular location">
    <subcellularLocation>
        <location evidence="1">Cell membrane</location>
        <topology evidence="1">Single-pass type I membrane protein</topology>
    </subcellularLocation>
</comment>
<accession>A0AAV4VFM1</accession>
<evidence type="ECO:0000256" key="4">
    <source>
        <dbReference type="ARBA" id="ARBA00022989"/>
    </source>
</evidence>
<dbReference type="GO" id="GO:0072594">
    <property type="term" value="P:establishment of protein localization to organelle"/>
    <property type="evidence" value="ECO:0007669"/>
    <property type="project" value="TreeGrafter"/>
</dbReference>
<dbReference type="AlphaFoldDB" id="A0AAV4VFM1"/>
<organism evidence="8 9">
    <name type="scientific">Caerostris extrusa</name>
    <name type="common">Bark spider</name>
    <name type="synonym">Caerostris bankana</name>
    <dbReference type="NCBI Taxonomy" id="172846"/>
    <lineage>
        <taxon>Eukaryota</taxon>
        <taxon>Metazoa</taxon>
        <taxon>Ecdysozoa</taxon>
        <taxon>Arthropoda</taxon>
        <taxon>Chelicerata</taxon>
        <taxon>Arachnida</taxon>
        <taxon>Araneae</taxon>
        <taxon>Araneomorphae</taxon>
        <taxon>Entelegynae</taxon>
        <taxon>Araneoidea</taxon>
        <taxon>Araneidae</taxon>
        <taxon>Caerostris</taxon>
    </lineage>
</organism>
<dbReference type="Gene3D" id="2.40.160.110">
    <property type="match status" value="1"/>
</dbReference>